<dbReference type="GeneID" id="78371681"/>
<evidence type="ECO:0000256" key="5">
    <source>
        <dbReference type="ARBA" id="ARBA00022692"/>
    </source>
</evidence>
<dbReference type="EC" id="2.7.8.5" evidence="13"/>
<evidence type="ECO:0000256" key="8">
    <source>
        <dbReference type="ARBA" id="ARBA00023136"/>
    </source>
</evidence>
<evidence type="ECO:0000256" key="9">
    <source>
        <dbReference type="ARBA" id="ARBA00023209"/>
    </source>
</evidence>
<evidence type="ECO:0000313" key="13">
    <source>
        <dbReference type="EMBL" id="KJE77967.1"/>
    </source>
</evidence>
<organism evidence="13 14">
    <name type="scientific">Ferrimicrobium acidiphilum DSM 19497</name>
    <dbReference type="NCBI Taxonomy" id="1121877"/>
    <lineage>
        <taxon>Bacteria</taxon>
        <taxon>Bacillati</taxon>
        <taxon>Actinomycetota</taxon>
        <taxon>Acidimicrobiia</taxon>
        <taxon>Acidimicrobiales</taxon>
        <taxon>Acidimicrobiaceae</taxon>
        <taxon>Ferrimicrobium</taxon>
    </lineage>
</organism>
<keyword evidence="5 12" id="KW-0812">Transmembrane</keyword>
<keyword evidence="14" id="KW-1185">Reference proteome</keyword>
<dbReference type="UniPathway" id="UPA00085"/>
<keyword evidence="6 12" id="KW-1133">Transmembrane helix</keyword>
<feature type="transmembrane region" description="Helical" evidence="12">
    <location>
        <begin position="84"/>
        <end position="109"/>
    </location>
</feature>
<dbReference type="Gene3D" id="1.20.120.1760">
    <property type="match status" value="1"/>
</dbReference>
<dbReference type="GO" id="GO:0046474">
    <property type="term" value="P:glycerophospholipid biosynthetic process"/>
    <property type="evidence" value="ECO:0007669"/>
    <property type="project" value="TreeGrafter"/>
</dbReference>
<evidence type="ECO:0000256" key="12">
    <source>
        <dbReference type="SAM" id="Phobius"/>
    </source>
</evidence>
<dbReference type="eggNOG" id="COG0558">
    <property type="taxonomic scope" value="Bacteria"/>
</dbReference>
<dbReference type="PANTHER" id="PTHR14269:SF11">
    <property type="entry name" value="CDP-DIACYLGLYCEROL--GLYCEROL-3-PHOSPHATE 3-PHOSPHATIDYLTRANSFERASE"/>
    <property type="match status" value="1"/>
</dbReference>
<feature type="transmembrane region" description="Helical" evidence="12">
    <location>
        <begin position="44"/>
        <end position="64"/>
    </location>
</feature>
<evidence type="ECO:0000256" key="7">
    <source>
        <dbReference type="ARBA" id="ARBA00023098"/>
    </source>
</evidence>
<feature type="transmembrane region" description="Helical" evidence="12">
    <location>
        <begin position="162"/>
        <end position="184"/>
    </location>
</feature>
<dbReference type="Proteomes" id="UP000032336">
    <property type="component" value="Unassembled WGS sequence"/>
</dbReference>
<keyword evidence="8 12" id="KW-0472">Membrane</keyword>
<comment type="caution">
    <text evidence="13">The sequence shown here is derived from an EMBL/GenBank/DDBJ whole genome shotgun (WGS) entry which is preliminary data.</text>
</comment>
<feature type="transmembrane region" description="Helical" evidence="12">
    <location>
        <begin position="12"/>
        <end position="37"/>
    </location>
</feature>
<dbReference type="InterPro" id="IPR043130">
    <property type="entry name" value="CDP-OH_PTrfase_TM_dom"/>
</dbReference>
<dbReference type="InterPro" id="IPR000462">
    <property type="entry name" value="CDP-OH_P_trans"/>
</dbReference>
<dbReference type="PIRSF" id="PIRSF000847">
    <property type="entry name" value="Phos_ph_gly_syn"/>
    <property type="match status" value="1"/>
</dbReference>
<evidence type="ECO:0000256" key="3">
    <source>
        <dbReference type="ARBA" id="ARBA00022516"/>
    </source>
</evidence>
<keyword evidence="10" id="KW-1208">Phospholipid metabolism</keyword>
<protein>
    <submittedName>
        <fullName evidence="13">CDP-diacylglycerol--glycerol-3-phosphate 3-phosphatidyltransferase</fullName>
        <ecNumber evidence="13">2.7.8.5</ecNumber>
    </submittedName>
</protein>
<gene>
    <name evidence="13" type="primary">pgsA</name>
    <name evidence="13" type="ORF">FEAC_03390</name>
</gene>
<evidence type="ECO:0000256" key="6">
    <source>
        <dbReference type="ARBA" id="ARBA00022989"/>
    </source>
</evidence>
<sequence>MLGTVNTHRLPSIIRAAVPSIITAIRLVLLIPVWILLRHGHQDVAAAILLAVMGITDFLDGYVARRTGAVTTFGKIFDPLSDRVVLIVIAVAALVDHLVPVWLLVLVLAREILVGITVLADLLIHRHRNDVVWIGKAGTFGLLLGFPLVVLGDGLSQPIVRIIAIVVMSVAVVLLYVALALYALNFVRIAHPEELP</sequence>
<evidence type="ECO:0000256" key="1">
    <source>
        <dbReference type="ARBA" id="ARBA00004141"/>
    </source>
</evidence>
<dbReference type="EMBL" id="JXUW01000002">
    <property type="protein sequence ID" value="KJE77967.1"/>
    <property type="molecule type" value="Genomic_DNA"/>
</dbReference>
<dbReference type="STRING" id="1121877.FEAC_03390"/>
<evidence type="ECO:0000256" key="10">
    <source>
        <dbReference type="ARBA" id="ARBA00023264"/>
    </source>
</evidence>
<dbReference type="Pfam" id="PF01066">
    <property type="entry name" value="CDP-OH_P_transf"/>
    <property type="match status" value="1"/>
</dbReference>
<dbReference type="InterPro" id="IPR048254">
    <property type="entry name" value="CDP_ALCOHOL_P_TRANSF_CS"/>
</dbReference>
<evidence type="ECO:0000256" key="11">
    <source>
        <dbReference type="RuleBase" id="RU003750"/>
    </source>
</evidence>
<keyword evidence="7" id="KW-0443">Lipid metabolism</keyword>
<keyword evidence="9" id="KW-0594">Phospholipid biosynthesis</keyword>
<comment type="subcellular location">
    <subcellularLocation>
        <location evidence="1">Membrane</location>
        <topology evidence="1">Multi-pass membrane protein</topology>
    </subcellularLocation>
</comment>
<dbReference type="PANTHER" id="PTHR14269">
    <property type="entry name" value="CDP-DIACYLGLYCEROL--GLYCEROL-3-PHOSPHATE 3-PHOSPHATIDYLTRANSFERASE-RELATED"/>
    <property type="match status" value="1"/>
</dbReference>
<proteinExistence type="inferred from homology"/>
<dbReference type="PROSITE" id="PS00379">
    <property type="entry name" value="CDP_ALCOHOL_P_TRANSF"/>
    <property type="match status" value="1"/>
</dbReference>
<comment type="similarity">
    <text evidence="2 11">Belongs to the CDP-alcohol phosphatidyltransferase class-I family.</text>
</comment>
<evidence type="ECO:0000256" key="4">
    <source>
        <dbReference type="ARBA" id="ARBA00022679"/>
    </source>
</evidence>
<keyword evidence="4 11" id="KW-0808">Transferase</keyword>
<dbReference type="AlphaFoldDB" id="A0A0D8FYW2"/>
<dbReference type="InterPro" id="IPR050324">
    <property type="entry name" value="CDP-alcohol_PTase-I"/>
</dbReference>
<name>A0A0D8FYW2_9ACTN</name>
<evidence type="ECO:0000256" key="2">
    <source>
        <dbReference type="ARBA" id="ARBA00010441"/>
    </source>
</evidence>
<dbReference type="GO" id="GO:0016020">
    <property type="term" value="C:membrane"/>
    <property type="evidence" value="ECO:0007669"/>
    <property type="project" value="UniProtKB-SubCell"/>
</dbReference>
<evidence type="ECO:0000313" key="14">
    <source>
        <dbReference type="Proteomes" id="UP000032336"/>
    </source>
</evidence>
<reference evidence="13 14" key="1">
    <citation type="submission" date="2015-01" db="EMBL/GenBank/DDBJ databases">
        <title>Draft genome of the acidophilic iron oxidizer Ferrimicrobium acidiphilum strain T23.</title>
        <authorList>
            <person name="Poehlein A."/>
            <person name="Eisen S."/>
            <person name="Schloemann M."/>
            <person name="Johnson B.D."/>
            <person name="Daniel R."/>
            <person name="Muehling M."/>
        </authorList>
    </citation>
    <scope>NUCLEOTIDE SEQUENCE [LARGE SCALE GENOMIC DNA]</scope>
    <source>
        <strain evidence="13 14">T23</strain>
    </source>
</reference>
<dbReference type="RefSeq" id="WP_052565203.1">
    <property type="nucleotide sequence ID" value="NZ_JXUW01000002.1"/>
</dbReference>
<keyword evidence="3" id="KW-0444">Lipid biosynthesis</keyword>
<dbReference type="GO" id="GO:0008444">
    <property type="term" value="F:CDP-diacylglycerol-glycerol-3-phosphate 3-phosphatidyltransferase activity"/>
    <property type="evidence" value="ECO:0007669"/>
    <property type="project" value="UniProtKB-EC"/>
</dbReference>
<feature type="transmembrane region" description="Helical" evidence="12">
    <location>
        <begin position="130"/>
        <end position="150"/>
    </location>
</feature>
<accession>A0A0D8FYW2</accession>
<dbReference type="InterPro" id="IPR004570">
    <property type="entry name" value="Phosphatidylglycerol_P_synth"/>
</dbReference>